<feature type="compositionally biased region" description="Pro residues" evidence="5">
    <location>
        <begin position="101"/>
        <end position="138"/>
    </location>
</feature>
<feature type="chain" id="PRO_5047251618" evidence="6">
    <location>
        <begin position="24"/>
        <end position="200"/>
    </location>
</feature>
<proteinExistence type="predicted"/>
<keyword evidence="1 4" id="KW-0349">Heme</keyword>
<evidence type="ECO:0000256" key="5">
    <source>
        <dbReference type="SAM" id="MobiDB-lite"/>
    </source>
</evidence>
<feature type="compositionally biased region" description="Basic and acidic residues" evidence="5">
    <location>
        <begin position="145"/>
        <end position="169"/>
    </location>
</feature>
<keyword evidence="2 4" id="KW-0479">Metal-binding</keyword>
<protein>
    <submittedName>
        <fullName evidence="8">C-type cytochrome</fullName>
    </submittedName>
</protein>
<sequence length="200" mass="19479">MTRGGVRSAWPAPLCLSVAFGLAVVGCQKKVENTDAGGPPVGNSRGGPPGGMGGPSAQDVLAKLPGGEEFAAGKKVYADNNCARCHKLGDTGGGMGRPPGMGGPPGGPGGPPGGPGGPPGGPGGPPGMGGPPGGPGGPPGMSGPDRTKTGAEAEHTTKWLSDHIRDPKSHSPTSRMPASGVDKISDADLKALVEYLASRK</sequence>
<dbReference type="Pfam" id="PF00034">
    <property type="entry name" value="Cytochrom_C"/>
    <property type="match status" value="1"/>
</dbReference>
<evidence type="ECO:0000259" key="7">
    <source>
        <dbReference type="PROSITE" id="PS51007"/>
    </source>
</evidence>
<evidence type="ECO:0000256" key="2">
    <source>
        <dbReference type="ARBA" id="ARBA00022723"/>
    </source>
</evidence>
<dbReference type="PROSITE" id="PS51007">
    <property type="entry name" value="CYTC"/>
    <property type="match status" value="1"/>
</dbReference>
<evidence type="ECO:0000256" key="6">
    <source>
        <dbReference type="SAM" id="SignalP"/>
    </source>
</evidence>
<keyword evidence="6" id="KW-0732">Signal</keyword>
<feature type="region of interest" description="Disordered" evidence="5">
    <location>
        <begin position="32"/>
        <end position="61"/>
    </location>
</feature>
<name>A0ABS5BK30_9BACT</name>
<evidence type="ECO:0000313" key="9">
    <source>
        <dbReference type="Proteomes" id="UP000676565"/>
    </source>
</evidence>
<comment type="caution">
    <text evidence="8">The sequence shown here is derived from an EMBL/GenBank/DDBJ whole genome shotgun (WGS) entry which is preliminary data.</text>
</comment>
<reference evidence="8 9" key="1">
    <citation type="submission" date="2021-04" db="EMBL/GenBank/DDBJ databases">
        <authorList>
            <person name="Ivanova A."/>
        </authorList>
    </citation>
    <scope>NUCLEOTIDE SEQUENCE [LARGE SCALE GENOMIC DNA]</scope>
    <source>
        <strain evidence="8 9">G18</strain>
    </source>
</reference>
<keyword evidence="9" id="KW-1185">Reference proteome</keyword>
<organism evidence="8 9">
    <name type="scientific">Gemmata palustris</name>
    <dbReference type="NCBI Taxonomy" id="2822762"/>
    <lineage>
        <taxon>Bacteria</taxon>
        <taxon>Pseudomonadati</taxon>
        <taxon>Planctomycetota</taxon>
        <taxon>Planctomycetia</taxon>
        <taxon>Gemmatales</taxon>
        <taxon>Gemmataceae</taxon>
        <taxon>Gemmata</taxon>
    </lineage>
</organism>
<feature type="region of interest" description="Disordered" evidence="5">
    <location>
        <begin position="84"/>
        <end position="185"/>
    </location>
</feature>
<feature type="domain" description="Cytochrome c" evidence="7">
    <location>
        <begin position="68"/>
        <end position="200"/>
    </location>
</feature>
<evidence type="ECO:0000313" key="8">
    <source>
        <dbReference type="EMBL" id="MBP3954062.1"/>
    </source>
</evidence>
<keyword evidence="3 4" id="KW-0408">Iron</keyword>
<dbReference type="PROSITE" id="PS51257">
    <property type="entry name" value="PROKAR_LIPOPROTEIN"/>
    <property type="match status" value="1"/>
</dbReference>
<feature type="signal peptide" evidence="6">
    <location>
        <begin position="1"/>
        <end position="23"/>
    </location>
</feature>
<dbReference type="InterPro" id="IPR009056">
    <property type="entry name" value="Cyt_c-like_dom"/>
</dbReference>
<dbReference type="Proteomes" id="UP000676565">
    <property type="component" value="Unassembled WGS sequence"/>
</dbReference>
<evidence type="ECO:0000256" key="1">
    <source>
        <dbReference type="ARBA" id="ARBA00022617"/>
    </source>
</evidence>
<feature type="compositionally biased region" description="Gly residues" evidence="5">
    <location>
        <begin position="90"/>
        <end position="100"/>
    </location>
</feature>
<dbReference type="EMBL" id="JAGKQQ010000001">
    <property type="protein sequence ID" value="MBP3954062.1"/>
    <property type="molecule type" value="Genomic_DNA"/>
</dbReference>
<dbReference type="SUPFAM" id="SSF46626">
    <property type="entry name" value="Cytochrome c"/>
    <property type="match status" value="1"/>
</dbReference>
<feature type="compositionally biased region" description="Gly residues" evidence="5">
    <location>
        <begin position="44"/>
        <end position="54"/>
    </location>
</feature>
<evidence type="ECO:0000256" key="3">
    <source>
        <dbReference type="ARBA" id="ARBA00023004"/>
    </source>
</evidence>
<evidence type="ECO:0000256" key="4">
    <source>
        <dbReference type="PROSITE-ProRule" id="PRU00433"/>
    </source>
</evidence>
<accession>A0ABS5BK30</accession>
<dbReference type="InterPro" id="IPR036909">
    <property type="entry name" value="Cyt_c-like_dom_sf"/>
</dbReference>
<dbReference type="RefSeq" id="WP_210652160.1">
    <property type="nucleotide sequence ID" value="NZ_JAGKQQ010000001.1"/>
</dbReference>
<gene>
    <name evidence="8" type="ORF">J8F10_01970</name>
</gene>
<dbReference type="Gene3D" id="1.10.760.10">
    <property type="entry name" value="Cytochrome c-like domain"/>
    <property type="match status" value="2"/>
</dbReference>